<accession>A0A7R8WC44</accession>
<dbReference type="OrthoDB" id="441444at2759"/>
<gene>
    <name evidence="1" type="ORF">CTOB1V02_LOCUS6680</name>
</gene>
<evidence type="ECO:0000313" key="1">
    <source>
        <dbReference type="EMBL" id="CAD7228802.1"/>
    </source>
</evidence>
<sequence>MTSTLCRRLLTLRISPVVSAQARPIYTVKCPPIRMEWKLKLHWEEPKPVPVYNPFKSGDLSSFPSNMDTKIPILEIQPAADVLAKSDPVTQRLLSLEYAPRREVFKLYLNELIKKVQRHRLDFDSEEVKSKSRFVRQPVAMAH</sequence>
<dbReference type="EMBL" id="OB661707">
    <property type="protein sequence ID" value="CAD7228802.1"/>
    <property type="molecule type" value="Genomic_DNA"/>
</dbReference>
<organism evidence="1">
    <name type="scientific">Cyprideis torosa</name>
    <dbReference type="NCBI Taxonomy" id="163714"/>
    <lineage>
        <taxon>Eukaryota</taxon>
        <taxon>Metazoa</taxon>
        <taxon>Ecdysozoa</taxon>
        <taxon>Arthropoda</taxon>
        <taxon>Crustacea</taxon>
        <taxon>Oligostraca</taxon>
        <taxon>Ostracoda</taxon>
        <taxon>Podocopa</taxon>
        <taxon>Podocopida</taxon>
        <taxon>Cytherocopina</taxon>
        <taxon>Cytheroidea</taxon>
        <taxon>Cytherideidae</taxon>
        <taxon>Cyprideis</taxon>
    </lineage>
</organism>
<name>A0A7R8WC44_9CRUS</name>
<dbReference type="AlphaFoldDB" id="A0A7R8WC44"/>
<protein>
    <submittedName>
        <fullName evidence="1">Uncharacterized protein</fullName>
    </submittedName>
</protein>
<reference evidence="1" key="1">
    <citation type="submission" date="2020-11" db="EMBL/GenBank/DDBJ databases">
        <authorList>
            <person name="Tran Van P."/>
        </authorList>
    </citation>
    <scope>NUCLEOTIDE SEQUENCE</scope>
</reference>
<proteinExistence type="predicted"/>